<keyword evidence="4 6" id="KW-1133">Transmembrane helix</keyword>
<sequence length="132" mass="14678">MGTLMGFVDFLLWMLWIYFVMICIWIFVWVFIDIFRDHTLNGWAKALWVILLIVLPFLGAIIYLIARGRSMAGRQARDVEETAQANADYIRSVAGTSTSSPAAEIERAHGLLAAGAITQDEFVALKAKALAA</sequence>
<organism evidence="8 9">
    <name type="scientific">Microbacterium bandirmense</name>
    <dbReference type="NCBI Taxonomy" id="3122050"/>
    <lineage>
        <taxon>Bacteria</taxon>
        <taxon>Bacillati</taxon>
        <taxon>Actinomycetota</taxon>
        <taxon>Actinomycetes</taxon>
        <taxon>Micrococcales</taxon>
        <taxon>Microbacteriaceae</taxon>
        <taxon>Microbacterium</taxon>
    </lineage>
</organism>
<dbReference type="EMBL" id="JBBDGM010000007">
    <property type="protein sequence ID" value="MEJ1088747.1"/>
    <property type="molecule type" value="Genomic_DNA"/>
</dbReference>
<comment type="caution">
    <text evidence="8">The sequence shown here is derived from an EMBL/GenBank/DDBJ whole genome shotgun (WGS) entry which is preliminary data.</text>
</comment>
<evidence type="ECO:0000313" key="9">
    <source>
        <dbReference type="Proteomes" id="UP001371224"/>
    </source>
</evidence>
<feature type="transmembrane region" description="Helical" evidence="6">
    <location>
        <begin position="46"/>
        <end position="66"/>
    </location>
</feature>
<evidence type="ECO:0000256" key="3">
    <source>
        <dbReference type="ARBA" id="ARBA00022692"/>
    </source>
</evidence>
<evidence type="ECO:0000256" key="5">
    <source>
        <dbReference type="ARBA" id="ARBA00023136"/>
    </source>
</evidence>
<dbReference type="Pfam" id="PF13396">
    <property type="entry name" value="PLDc_N"/>
    <property type="match status" value="1"/>
</dbReference>
<evidence type="ECO:0000256" key="1">
    <source>
        <dbReference type="ARBA" id="ARBA00004651"/>
    </source>
</evidence>
<evidence type="ECO:0000256" key="4">
    <source>
        <dbReference type="ARBA" id="ARBA00022989"/>
    </source>
</evidence>
<evidence type="ECO:0000256" key="2">
    <source>
        <dbReference type="ARBA" id="ARBA00022475"/>
    </source>
</evidence>
<feature type="domain" description="Cardiolipin synthase N-terminal" evidence="7">
    <location>
        <begin position="26"/>
        <end position="67"/>
    </location>
</feature>
<reference evidence="8 9" key="1">
    <citation type="submission" date="2024-02" db="EMBL/GenBank/DDBJ databases">
        <authorList>
            <person name="Saticioglu I.B."/>
        </authorList>
    </citation>
    <scope>NUCLEOTIDE SEQUENCE [LARGE SCALE GENOMIC DNA]</scope>
    <source>
        <strain evidence="8 9">Mu-80</strain>
    </source>
</reference>
<evidence type="ECO:0000313" key="8">
    <source>
        <dbReference type="EMBL" id="MEJ1088747.1"/>
    </source>
</evidence>
<keyword evidence="5 6" id="KW-0472">Membrane</keyword>
<name>A0ABU8LBN2_9MICO</name>
<gene>
    <name evidence="8" type="ORF">WDU99_10500</name>
</gene>
<dbReference type="RefSeq" id="WP_337332402.1">
    <property type="nucleotide sequence ID" value="NZ_JBBDGM010000007.1"/>
</dbReference>
<evidence type="ECO:0000259" key="7">
    <source>
        <dbReference type="Pfam" id="PF13396"/>
    </source>
</evidence>
<keyword evidence="3 6" id="KW-0812">Transmembrane</keyword>
<accession>A0ABU8LBN2</accession>
<dbReference type="InterPro" id="IPR027379">
    <property type="entry name" value="CLS_N"/>
</dbReference>
<comment type="subcellular location">
    <subcellularLocation>
        <location evidence="1">Cell membrane</location>
        <topology evidence="1">Multi-pass membrane protein</topology>
    </subcellularLocation>
</comment>
<evidence type="ECO:0000256" key="6">
    <source>
        <dbReference type="SAM" id="Phobius"/>
    </source>
</evidence>
<feature type="transmembrane region" description="Helical" evidence="6">
    <location>
        <begin position="12"/>
        <end position="34"/>
    </location>
</feature>
<keyword evidence="2" id="KW-1003">Cell membrane</keyword>
<keyword evidence="9" id="KW-1185">Reference proteome</keyword>
<proteinExistence type="predicted"/>
<dbReference type="Proteomes" id="UP001371224">
    <property type="component" value="Unassembled WGS sequence"/>
</dbReference>
<protein>
    <submittedName>
        <fullName evidence="8">PLD nuclease N-terminal domain-containing protein</fullName>
    </submittedName>
</protein>